<dbReference type="InterPro" id="IPR040046">
    <property type="entry name" value="FAM228"/>
</dbReference>
<evidence type="ECO:0008006" key="5">
    <source>
        <dbReference type="Google" id="ProtNLM"/>
    </source>
</evidence>
<organism evidence="3 4">
    <name type="scientific">Channa striata</name>
    <name type="common">Snakehead murrel</name>
    <name type="synonym">Ophicephalus striatus</name>
    <dbReference type="NCBI Taxonomy" id="64152"/>
    <lineage>
        <taxon>Eukaryota</taxon>
        <taxon>Metazoa</taxon>
        <taxon>Chordata</taxon>
        <taxon>Craniata</taxon>
        <taxon>Vertebrata</taxon>
        <taxon>Euteleostomi</taxon>
        <taxon>Actinopterygii</taxon>
        <taxon>Neopterygii</taxon>
        <taxon>Teleostei</taxon>
        <taxon>Neoteleostei</taxon>
        <taxon>Acanthomorphata</taxon>
        <taxon>Anabantaria</taxon>
        <taxon>Anabantiformes</taxon>
        <taxon>Channoidei</taxon>
        <taxon>Channidae</taxon>
        <taxon>Channa</taxon>
    </lineage>
</organism>
<keyword evidence="4" id="KW-1185">Reference proteome</keyword>
<protein>
    <recommendedName>
        <fullName evidence="5">Protein FAM228B</fullName>
    </recommendedName>
</protein>
<comment type="caution">
    <text evidence="3">The sequence shown here is derived from an EMBL/GenBank/DDBJ whole genome shotgun (WGS) entry which is preliminary data.</text>
</comment>
<evidence type="ECO:0000256" key="2">
    <source>
        <dbReference type="SAM" id="MobiDB-lite"/>
    </source>
</evidence>
<dbReference type="EMBL" id="JAUPFM010000003">
    <property type="protein sequence ID" value="KAK2856332.1"/>
    <property type="molecule type" value="Genomic_DNA"/>
</dbReference>
<feature type="region of interest" description="Disordered" evidence="2">
    <location>
        <begin position="262"/>
        <end position="282"/>
    </location>
</feature>
<feature type="region of interest" description="Disordered" evidence="2">
    <location>
        <begin position="42"/>
        <end position="85"/>
    </location>
</feature>
<evidence type="ECO:0000256" key="1">
    <source>
        <dbReference type="ARBA" id="ARBA00007753"/>
    </source>
</evidence>
<comment type="similarity">
    <text evidence="1">Belongs to the FAM228 family.</text>
</comment>
<accession>A0AA88T6Z5</accession>
<name>A0AA88T6Z5_CHASR</name>
<dbReference type="Proteomes" id="UP001187415">
    <property type="component" value="Unassembled WGS sequence"/>
</dbReference>
<dbReference type="PANTHER" id="PTHR28584">
    <property type="entry name" value="FAMILY WITH SEQUENCE SIMILARITY 228 MEMBER A"/>
    <property type="match status" value="1"/>
</dbReference>
<evidence type="ECO:0000313" key="3">
    <source>
        <dbReference type="EMBL" id="KAK2856332.1"/>
    </source>
</evidence>
<evidence type="ECO:0000313" key="4">
    <source>
        <dbReference type="Proteomes" id="UP001187415"/>
    </source>
</evidence>
<feature type="compositionally biased region" description="Polar residues" evidence="2">
    <location>
        <begin position="53"/>
        <end position="62"/>
    </location>
</feature>
<dbReference type="AlphaFoldDB" id="A0AA88T6Z5"/>
<sequence length="331" mass="38219">MVMVPMKKNKAGGVITFHTPFSVSSLELQECTVDVKDNTDTRESVLLPRQRPKSTSECVSSDTTEKQSPRPKLRPKQDCVSHTSLRQPQAKMEVENQQGRKIIKPLLDTENALLKEFEVFLSQWDATQLKRKELLHKRWTDRVWLPLQRRLEDHVSSCSLAEAKRRQTLYSQFLHHCNIKGYVFLETYDPKEYNPFLLSIKKSYKLNIENIKEPLYLQLHERLMQRRITPCEAGCKYTIRHIKKLPQSDRPQATTPLQVSFSYPASAPSETPVEDETQGRELSRLDTIPYHVTSTATESGMCHRATCWFSRCGCLQEPATLQLLTGLPTFK</sequence>
<reference evidence="3" key="1">
    <citation type="submission" date="2023-07" db="EMBL/GenBank/DDBJ databases">
        <title>Chromosome-level Genome Assembly of Striped Snakehead (Channa striata).</title>
        <authorList>
            <person name="Liu H."/>
        </authorList>
    </citation>
    <scope>NUCLEOTIDE SEQUENCE</scope>
    <source>
        <strain evidence="3">Gz</strain>
        <tissue evidence="3">Muscle</tissue>
    </source>
</reference>
<dbReference type="PANTHER" id="PTHR28584:SF1">
    <property type="entry name" value="PROTEIN FAM228B"/>
    <property type="match status" value="1"/>
</dbReference>
<proteinExistence type="inferred from homology"/>
<gene>
    <name evidence="3" type="ORF">Q5P01_005067</name>
</gene>